<gene>
    <name evidence="1" type="ORF">ANN_19626</name>
</gene>
<keyword evidence="2" id="KW-1185">Reference proteome</keyword>
<name>A0ABQ8SAT5_PERAM</name>
<protein>
    <submittedName>
        <fullName evidence="1">Uncharacterized protein</fullName>
    </submittedName>
</protein>
<organism evidence="1 2">
    <name type="scientific">Periplaneta americana</name>
    <name type="common">American cockroach</name>
    <name type="synonym">Blatta americana</name>
    <dbReference type="NCBI Taxonomy" id="6978"/>
    <lineage>
        <taxon>Eukaryota</taxon>
        <taxon>Metazoa</taxon>
        <taxon>Ecdysozoa</taxon>
        <taxon>Arthropoda</taxon>
        <taxon>Hexapoda</taxon>
        <taxon>Insecta</taxon>
        <taxon>Pterygota</taxon>
        <taxon>Neoptera</taxon>
        <taxon>Polyneoptera</taxon>
        <taxon>Dictyoptera</taxon>
        <taxon>Blattodea</taxon>
        <taxon>Blattoidea</taxon>
        <taxon>Blattidae</taxon>
        <taxon>Blattinae</taxon>
        <taxon>Periplaneta</taxon>
    </lineage>
</organism>
<dbReference type="EMBL" id="JAJSOF020000031">
    <property type="protein sequence ID" value="KAJ4431033.1"/>
    <property type="molecule type" value="Genomic_DNA"/>
</dbReference>
<accession>A0ABQ8SAT5</accession>
<proteinExistence type="predicted"/>
<reference evidence="1 2" key="1">
    <citation type="journal article" date="2022" name="Allergy">
        <title>Genome assembly and annotation of Periplaneta americana reveal a comprehensive cockroach allergen profile.</title>
        <authorList>
            <person name="Wang L."/>
            <person name="Xiong Q."/>
            <person name="Saelim N."/>
            <person name="Wang L."/>
            <person name="Nong W."/>
            <person name="Wan A.T."/>
            <person name="Shi M."/>
            <person name="Liu X."/>
            <person name="Cao Q."/>
            <person name="Hui J.H.L."/>
            <person name="Sookrung N."/>
            <person name="Leung T.F."/>
            <person name="Tungtrongchitr A."/>
            <person name="Tsui S.K.W."/>
        </authorList>
    </citation>
    <scope>NUCLEOTIDE SEQUENCE [LARGE SCALE GENOMIC DNA]</scope>
    <source>
        <strain evidence="1">PWHHKU_190912</strain>
    </source>
</reference>
<evidence type="ECO:0000313" key="2">
    <source>
        <dbReference type="Proteomes" id="UP001148838"/>
    </source>
</evidence>
<evidence type="ECO:0000313" key="1">
    <source>
        <dbReference type="EMBL" id="KAJ4431033.1"/>
    </source>
</evidence>
<dbReference type="Proteomes" id="UP001148838">
    <property type="component" value="Unassembled WGS sequence"/>
</dbReference>
<sequence>MASVYGSCTYRREAAGGFNKWTTVRLGDRGSAAPWDRWRLGESWNRRRRVYLAKNAVHPREVETDAIDLRRLQRNITGRRKGVPSTQCRRFDIPVLKSCKSCAHNRSVQPRQKGDRIRRNVRDEKQLTSSMRWWLIIRTSQGELPATQECTTVQSMAQLVKSAQRAKLRSPGFDSRWSIETIEQPAAGTAIQETGRAAASWQARYMTSGRKAPRQEAGRVSLIHLLDRYLLSSVMCSVPVPELIYTQSISYWRIKVKQWTAFATRA</sequence>
<comment type="caution">
    <text evidence="1">The sequence shown here is derived from an EMBL/GenBank/DDBJ whole genome shotgun (WGS) entry which is preliminary data.</text>
</comment>